<comment type="caution">
    <text evidence="1">The sequence shown here is derived from an EMBL/GenBank/DDBJ whole genome shotgun (WGS) entry which is preliminary data.</text>
</comment>
<proteinExistence type="predicted"/>
<evidence type="ECO:0000313" key="2">
    <source>
        <dbReference type="Proteomes" id="UP000654075"/>
    </source>
</evidence>
<dbReference type="SUPFAM" id="SSF53254">
    <property type="entry name" value="Phosphoglycerate mutase-like"/>
    <property type="match status" value="1"/>
</dbReference>
<accession>A0A813FBS8</accession>
<dbReference type="OMA" id="CHEIAGK"/>
<gene>
    <name evidence="1" type="ORF">PGLA1383_LOCUS28843</name>
</gene>
<keyword evidence="2" id="KW-1185">Reference proteome</keyword>
<name>A0A813FBS8_POLGL</name>
<dbReference type="InterPro" id="IPR050275">
    <property type="entry name" value="PGM_Phosphatase"/>
</dbReference>
<dbReference type="AlphaFoldDB" id="A0A813FBS8"/>
<sequence length="147" mass="16268">MRRATQTAIIGFADAISAGVPVLAQELCHEIAGKHTCDLRLSKQKLAVEFPAVNYGEVLDEEDPYWGDGLTRESQEAVSQRGSNFVRWLLERPETKVVVATHSNWLASLFNAVLEIHEQASDQAEVGCDLTAWFDTGEMRTVLLAPL</sequence>
<evidence type="ECO:0000313" key="1">
    <source>
        <dbReference type="EMBL" id="CAE8611033.1"/>
    </source>
</evidence>
<dbReference type="InterPro" id="IPR013078">
    <property type="entry name" value="His_Pase_superF_clade-1"/>
</dbReference>
<dbReference type="Pfam" id="PF00300">
    <property type="entry name" value="His_Phos_1"/>
    <property type="match status" value="1"/>
</dbReference>
<evidence type="ECO:0008006" key="3">
    <source>
        <dbReference type="Google" id="ProtNLM"/>
    </source>
</evidence>
<dbReference type="GO" id="GO:0005737">
    <property type="term" value="C:cytoplasm"/>
    <property type="evidence" value="ECO:0007669"/>
    <property type="project" value="TreeGrafter"/>
</dbReference>
<reference evidence="1" key="1">
    <citation type="submission" date="2021-02" db="EMBL/GenBank/DDBJ databases">
        <authorList>
            <person name="Dougan E. K."/>
            <person name="Rhodes N."/>
            <person name="Thang M."/>
            <person name="Chan C."/>
        </authorList>
    </citation>
    <scope>NUCLEOTIDE SEQUENCE</scope>
</reference>
<dbReference type="OrthoDB" id="496981at2759"/>
<dbReference type="Proteomes" id="UP000654075">
    <property type="component" value="Unassembled WGS sequence"/>
</dbReference>
<dbReference type="PANTHER" id="PTHR48100:SF1">
    <property type="entry name" value="HISTIDINE PHOSPHATASE FAMILY PROTEIN-RELATED"/>
    <property type="match status" value="1"/>
</dbReference>
<dbReference type="Gene3D" id="3.40.50.1240">
    <property type="entry name" value="Phosphoglycerate mutase-like"/>
    <property type="match status" value="1"/>
</dbReference>
<dbReference type="EMBL" id="CAJNNV010024889">
    <property type="protein sequence ID" value="CAE8611033.1"/>
    <property type="molecule type" value="Genomic_DNA"/>
</dbReference>
<dbReference type="PANTHER" id="PTHR48100">
    <property type="entry name" value="BROAD-SPECIFICITY PHOSPHATASE YOR283W-RELATED"/>
    <property type="match status" value="1"/>
</dbReference>
<organism evidence="1 2">
    <name type="scientific">Polarella glacialis</name>
    <name type="common">Dinoflagellate</name>
    <dbReference type="NCBI Taxonomy" id="89957"/>
    <lineage>
        <taxon>Eukaryota</taxon>
        <taxon>Sar</taxon>
        <taxon>Alveolata</taxon>
        <taxon>Dinophyceae</taxon>
        <taxon>Suessiales</taxon>
        <taxon>Suessiaceae</taxon>
        <taxon>Polarella</taxon>
    </lineage>
</organism>
<dbReference type="GO" id="GO:0016791">
    <property type="term" value="F:phosphatase activity"/>
    <property type="evidence" value="ECO:0007669"/>
    <property type="project" value="TreeGrafter"/>
</dbReference>
<dbReference type="InterPro" id="IPR029033">
    <property type="entry name" value="His_PPase_superfam"/>
</dbReference>
<protein>
    <recommendedName>
        <fullName evidence="3">Phosphoglycerate mutase</fullName>
    </recommendedName>
</protein>